<dbReference type="EMBL" id="CM042012">
    <property type="protein sequence ID" value="KAI3752437.1"/>
    <property type="molecule type" value="Genomic_DNA"/>
</dbReference>
<evidence type="ECO:0000313" key="2">
    <source>
        <dbReference type="Proteomes" id="UP001055811"/>
    </source>
</evidence>
<dbReference type="Proteomes" id="UP001055811">
    <property type="component" value="Linkage Group LG04"/>
</dbReference>
<protein>
    <submittedName>
        <fullName evidence="1">Uncharacterized protein</fullName>
    </submittedName>
</protein>
<comment type="caution">
    <text evidence="1">The sequence shown here is derived from an EMBL/GenBank/DDBJ whole genome shotgun (WGS) entry which is preliminary data.</text>
</comment>
<reference evidence="2" key="1">
    <citation type="journal article" date="2022" name="Mol. Ecol. Resour.">
        <title>The genomes of chicory, endive, great burdock and yacon provide insights into Asteraceae palaeo-polyploidization history and plant inulin production.</title>
        <authorList>
            <person name="Fan W."/>
            <person name="Wang S."/>
            <person name="Wang H."/>
            <person name="Wang A."/>
            <person name="Jiang F."/>
            <person name="Liu H."/>
            <person name="Zhao H."/>
            <person name="Xu D."/>
            <person name="Zhang Y."/>
        </authorList>
    </citation>
    <scope>NUCLEOTIDE SEQUENCE [LARGE SCALE GENOMIC DNA]</scope>
    <source>
        <strain evidence="2">cv. Punajuju</strain>
    </source>
</reference>
<sequence>MSVHYLLLPSEQISPSRPSSLSSLSRSTSQDLDLLTLDLSFSDLPSFTPNGADPVQPNPKVVVSTPDQFVIAMLGSDDWLKLHRQIPSRPPDDWLKLGSDDWLKNHTYFTCLPLALSIYPSPPTRSAVYADFKKLIAKLQQNRLKPCKIKEKSAKHKLLFVRRNRTSYEKHTKQ</sequence>
<evidence type="ECO:0000313" key="1">
    <source>
        <dbReference type="EMBL" id="KAI3752437.1"/>
    </source>
</evidence>
<gene>
    <name evidence="1" type="ORF">L2E82_24469</name>
</gene>
<keyword evidence="2" id="KW-1185">Reference proteome</keyword>
<proteinExistence type="predicted"/>
<accession>A0ACB9E0Y0</accession>
<reference evidence="1 2" key="2">
    <citation type="journal article" date="2022" name="Mol. Ecol. Resour.">
        <title>The genomes of chicory, endive, great burdock and yacon provide insights into Asteraceae paleo-polyploidization history and plant inulin production.</title>
        <authorList>
            <person name="Fan W."/>
            <person name="Wang S."/>
            <person name="Wang H."/>
            <person name="Wang A."/>
            <person name="Jiang F."/>
            <person name="Liu H."/>
            <person name="Zhao H."/>
            <person name="Xu D."/>
            <person name="Zhang Y."/>
        </authorList>
    </citation>
    <scope>NUCLEOTIDE SEQUENCE [LARGE SCALE GENOMIC DNA]</scope>
    <source>
        <strain evidence="2">cv. Punajuju</strain>
        <tissue evidence="1">Leaves</tissue>
    </source>
</reference>
<name>A0ACB9E0Y0_CICIN</name>
<organism evidence="1 2">
    <name type="scientific">Cichorium intybus</name>
    <name type="common">Chicory</name>
    <dbReference type="NCBI Taxonomy" id="13427"/>
    <lineage>
        <taxon>Eukaryota</taxon>
        <taxon>Viridiplantae</taxon>
        <taxon>Streptophyta</taxon>
        <taxon>Embryophyta</taxon>
        <taxon>Tracheophyta</taxon>
        <taxon>Spermatophyta</taxon>
        <taxon>Magnoliopsida</taxon>
        <taxon>eudicotyledons</taxon>
        <taxon>Gunneridae</taxon>
        <taxon>Pentapetalae</taxon>
        <taxon>asterids</taxon>
        <taxon>campanulids</taxon>
        <taxon>Asterales</taxon>
        <taxon>Asteraceae</taxon>
        <taxon>Cichorioideae</taxon>
        <taxon>Cichorieae</taxon>
        <taxon>Cichoriinae</taxon>
        <taxon>Cichorium</taxon>
    </lineage>
</organism>